<dbReference type="EMBL" id="QGHF01000010">
    <property type="protein sequence ID" value="PWK94578.1"/>
    <property type="molecule type" value="Genomic_DNA"/>
</dbReference>
<reference evidence="5 6" key="1">
    <citation type="submission" date="2018-05" db="EMBL/GenBank/DDBJ databases">
        <title>Genomic Encyclopedia of Type Strains, Phase IV (KMG-V): Genome sequencing to study the core and pangenomes of soil and plant-associated prokaryotes.</title>
        <authorList>
            <person name="Whitman W."/>
        </authorList>
    </citation>
    <scope>NUCLEOTIDE SEQUENCE [LARGE SCALE GENOMIC DNA]</scope>
    <source>
        <strain evidence="5 6">PNA 200-10</strain>
    </source>
</reference>
<keyword evidence="4" id="KW-0235">DNA replication</keyword>
<organism evidence="5 6">
    <name type="scientific">Pantoea allii</name>
    <dbReference type="NCBI Taxonomy" id="574096"/>
    <lineage>
        <taxon>Bacteria</taxon>
        <taxon>Pseudomonadati</taxon>
        <taxon>Pseudomonadota</taxon>
        <taxon>Gammaproteobacteria</taxon>
        <taxon>Enterobacterales</taxon>
        <taxon>Erwiniaceae</taxon>
        <taxon>Pantoea</taxon>
    </lineage>
</organism>
<protein>
    <submittedName>
        <fullName evidence="5">IncFII family plasmid replication initiator RepA</fullName>
    </submittedName>
</protein>
<gene>
    <name evidence="5" type="ORF">C7431_11073</name>
</gene>
<evidence type="ECO:0000256" key="1">
    <source>
        <dbReference type="ARBA" id="ARBA00002740"/>
    </source>
</evidence>
<dbReference type="GO" id="GO:0006260">
    <property type="term" value="P:DNA replication"/>
    <property type="evidence" value="ECO:0007669"/>
    <property type="project" value="UniProtKB-KW"/>
</dbReference>
<sequence>MTEQNAENTTFYRQVKNPYPEFFPAGGKGTLKFCRKLCEKARGITQSTLFMVLIAMLIREGKRKRRPPELRMRAIEAALQALCWYYSPLANRVNASLTTMSICCGLATEKKRLSIKRFTGACQFLELLGLITYNTEYDPEIGCNIPTDITFLPLMWKLLDVSEEAVDAARKSSAEMENRRREQKGLSRLDVAELARRAWSFVREGFREYQKKRHDHGLKRHQARKDAERSRKEIEQLVRRQLNQEIRQGKFHGGLHAALTEIERRVKERTVLSRGHTTRLDDLRLTL</sequence>
<evidence type="ECO:0000256" key="4">
    <source>
        <dbReference type="ARBA" id="ARBA00022705"/>
    </source>
</evidence>
<dbReference type="InterPro" id="IPR003446">
    <property type="entry name" value="Plasmid_replication_init_RepA"/>
</dbReference>
<evidence type="ECO:0000256" key="2">
    <source>
        <dbReference type="ARBA" id="ARBA00008256"/>
    </source>
</evidence>
<evidence type="ECO:0000256" key="3">
    <source>
        <dbReference type="ARBA" id="ARBA00022689"/>
    </source>
</evidence>
<comment type="caution">
    <text evidence="5">The sequence shown here is derived from an EMBL/GenBank/DDBJ whole genome shotgun (WGS) entry which is preliminary data.</text>
</comment>
<evidence type="ECO:0000313" key="6">
    <source>
        <dbReference type="Proteomes" id="UP000245981"/>
    </source>
</evidence>
<dbReference type="AlphaFoldDB" id="A0A2V2BDB8"/>
<dbReference type="Proteomes" id="UP000245981">
    <property type="component" value="Unassembled WGS sequence"/>
</dbReference>
<dbReference type="OrthoDB" id="6497710at2"/>
<evidence type="ECO:0000313" key="5">
    <source>
        <dbReference type="EMBL" id="PWK94578.1"/>
    </source>
</evidence>
<accession>A0A2V2BDB8</accession>
<keyword evidence="3" id="KW-0615">Plasmid copy control</keyword>
<dbReference type="GO" id="GO:0006276">
    <property type="term" value="P:plasmid maintenance"/>
    <property type="evidence" value="ECO:0007669"/>
    <property type="project" value="UniProtKB-KW"/>
</dbReference>
<proteinExistence type="inferred from homology"/>
<comment type="function">
    <text evidence="1">This protein is essential for plasmid replication; it is involved in copy control functions.</text>
</comment>
<name>A0A2V2BDB8_9GAMM</name>
<comment type="similarity">
    <text evidence="2">Belongs to the IncFII RepA family.</text>
</comment>
<dbReference type="Pfam" id="PF02387">
    <property type="entry name" value="IncFII_repA"/>
    <property type="match status" value="1"/>
</dbReference>
<dbReference type="RefSeq" id="WP_109718008.1">
    <property type="nucleotide sequence ID" value="NZ_QGHF01000010.1"/>
</dbReference>
<dbReference type="NCBIfam" id="NF040977">
    <property type="entry name" value="RepA_IncFII_LM"/>
    <property type="match status" value="1"/>
</dbReference>